<dbReference type="AlphaFoldDB" id="A0A399ET32"/>
<dbReference type="Proteomes" id="UP000265341">
    <property type="component" value="Unassembled WGS sequence"/>
</dbReference>
<evidence type="ECO:0000313" key="5">
    <source>
        <dbReference type="EMBL" id="RIH87764.1"/>
    </source>
</evidence>
<dbReference type="PANTHER" id="PTHR43401">
    <property type="entry name" value="L-THREONINE 3-DEHYDROGENASE"/>
    <property type="match status" value="1"/>
</dbReference>
<dbReference type="SMART" id="SM00829">
    <property type="entry name" value="PKS_ER"/>
    <property type="match status" value="1"/>
</dbReference>
<name>A0A399ET32_9DEIN</name>
<dbReference type="PANTHER" id="PTHR43401:SF2">
    <property type="entry name" value="L-THREONINE 3-DEHYDROGENASE"/>
    <property type="match status" value="1"/>
</dbReference>
<dbReference type="GO" id="GO:0003939">
    <property type="term" value="F:L-iditol 2-dehydrogenase (NAD+) activity"/>
    <property type="evidence" value="ECO:0007669"/>
    <property type="project" value="UniProtKB-EC"/>
</dbReference>
<dbReference type="RefSeq" id="WP_119276484.1">
    <property type="nucleotide sequence ID" value="NZ_QWLA01000016.1"/>
</dbReference>
<keyword evidence="2" id="KW-0862">Zinc</keyword>
<organism evidence="5 6">
    <name type="scientific">Calidithermus roseus</name>
    <dbReference type="NCBI Taxonomy" id="1644118"/>
    <lineage>
        <taxon>Bacteria</taxon>
        <taxon>Thermotogati</taxon>
        <taxon>Deinococcota</taxon>
        <taxon>Deinococci</taxon>
        <taxon>Thermales</taxon>
        <taxon>Thermaceae</taxon>
        <taxon>Calidithermus</taxon>
    </lineage>
</organism>
<dbReference type="Gene3D" id="3.40.50.720">
    <property type="entry name" value="NAD(P)-binding Rossmann-like Domain"/>
    <property type="match status" value="1"/>
</dbReference>
<dbReference type="Pfam" id="PF08240">
    <property type="entry name" value="ADH_N"/>
    <property type="match status" value="1"/>
</dbReference>
<dbReference type="InterPro" id="IPR013154">
    <property type="entry name" value="ADH-like_N"/>
</dbReference>
<keyword evidence="3 5" id="KW-0560">Oxidoreductase</keyword>
<evidence type="ECO:0000256" key="2">
    <source>
        <dbReference type="ARBA" id="ARBA00022833"/>
    </source>
</evidence>
<reference evidence="5 6" key="1">
    <citation type="submission" date="2018-08" db="EMBL/GenBank/DDBJ databases">
        <title>Meiothermus roseus NBRC 110900 genome sequencing project.</title>
        <authorList>
            <person name="Da Costa M.S."/>
            <person name="Albuquerque L."/>
            <person name="Raposo P."/>
            <person name="Froufe H.J.C."/>
            <person name="Barroso C.S."/>
            <person name="Egas C."/>
        </authorList>
    </citation>
    <scope>NUCLEOTIDE SEQUENCE [LARGE SCALE GENOMIC DNA]</scope>
    <source>
        <strain evidence="5 6">NBRC 110900</strain>
    </source>
</reference>
<evidence type="ECO:0000259" key="4">
    <source>
        <dbReference type="SMART" id="SM00829"/>
    </source>
</evidence>
<evidence type="ECO:0000313" key="6">
    <source>
        <dbReference type="Proteomes" id="UP000265341"/>
    </source>
</evidence>
<dbReference type="InterPro" id="IPR050129">
    <property type="entry name" value="Zn_alcohol_dh"/>
</dbReference>
<dbReference type="InterPro" id="IPR011032">
    <property type="entry name" value="GroES-like_sf"/>
</dbReference>
<dbReference type="InterPro" id="IPR013149">
    <property type="entry name" value="ADH-like_C"/>
</dbReference>
<comment type="caution">
    <text evidence="5">The sequence shown here is derived from an EMBL/GenBank/DDBJ whole genome shotgun (WGS) entry which is preliminary data.</text>
</comment>
<keyword evidence="6" id="KW-1185">Reference proteome</keyword>
<dbReference type="GO" id="GO:0046872">
    <property type="term" value="F:metal ion binding"/>
    <property type="evidence" value="ECO:0007669"/>
    <property type="project" value="UniProtKB-KW"/>
</dbReference>
<dbReference type="Gene3D" id="3.90.180.10">
    <property type="entry name" value="Medium-chain alcohol dehydrogenases, catalytic domain"/>
    <property type="match status" value="1"/>
</dbReference>
<dbReference type="EC" id="1.1.1.14" evidence="5"/>
<dbReference type="InterPro" id="IPR020843">
    <property type="entry name" value="ER"/>
</dbReference>
<dbReference type="EMBL" id="QWLA01000016">
    <property type="protein sequence ID" value="RIH87764.1"/>
    <property type="molecule type" value="Genomic_DNA"/>
</dbReference>
<feature type="domain" description="Enoyl reductase (ER)" evidence="4">
    <location>
        <begin position="6"/>
        <end position="320"/>
    </location>
</feature>
<dbReference type="OrthoDB" id="9792162at2"/>
<dbReference type="Pfam" id="PF00107">
    <property type="entry name" value="ADH_zinc_N"/>
    <property type="match status" value="1"/>
</dbReference>
<accession>A0A399ET32</accession>
<dbReference type="InterPro" id="IPR036291">
    <property type="entry name" value="NAD(P)-bd_dom_sf"/>
</dbReference>
<dbReference type="SUPFAM" id="SSF50129">
    <property type="entry name" value="GroES-like"/>
    <property type="match status" value="1"/>
</dbReference>
<sequence>MHTLIASPHQIDWVKAPPSTPQAGEALLQPLAVGICGSDLHVFEGQHPFVSYPVYPGHEVAARVVAVGPGVDPSWQGALVALEPSLTCGRCEPCRSGRYNICENLKVMGFQAPGAMAEHFVSPVQNLHRLPEGFDIELGAMIEPLAVAVHAAALTQVQGRRVAVLGAGTIGLLVAQVARAYGAASVEVVDLLEPRRRVAESLGLQAKTPDSAKYDVIFECVGSEKALEAAIQGIRKGGMIIVVGVYGQPVTLNAGLIQDWEIGLKGSLMYTFHDYQEATRLFASGQVQGRALITHRFALPQVQQAFRAALERGKALKVMLLAS</sequence>
<keyword evidence="1" id="KW-0479">Metal-binding</keyword>
<evidence type="ECO:0000256" key="3">
    <source>
        <dbReference type="ARBA" id="ARBA00023002"/>
    </source>
</evidence>
<gene>
    <name evidence="5" type="primary">gutB</name>
    <name evidence="5" type="ORF">Mrose_01159</name>
</gene>
<dbReference type="SUPFAM" id="SSF51735">
    <property type="entry name" value="NAD(P)-binding Rossmann-fold domains"/>
    <property type="match status" value="1"/>
</dbReference>
<evidence type="ECO:0000256" key="1">
    <source>
        <dbReference type="ARBA" id="ARBA00022723"/>
    </source>
</evidence>
<protein>
    <submittedName>
        <fullName evidence="5">Sorbitol dehydrogenase</fullName>
        <ecNumber evidence="5">1.1.1.14</ecNumber>
    </submittedName>
</protein>
<proteinExistence type="predicted"/>